<dbReference type="CDD" id="cd08054">
    <property type="entry name" value="gp6"/>
    <property type="match status" value="1"/>
</dbReference>
<dbReference type="Proteomes" id="UP001341297">
    <property type="component" value="Unassembled WGS sequence"/>
</dbReference>
<gene>
    <name evidence="2" type="ORF">AB447_222460</name>
    <name evidence="3" type="ORF">P8828_24860</name>
</gene>
<dbReference type="InterPro" id="IPR021146">
    <property type="entry name" value="Phage_gp6-like_head-tail"/>
</dbReference>
<dbReference type="EMBL" id="JARRTL010000058">
    <property type="protein sequence ID" value="MEC0487981.1"/>
    <property type="molecule type" value="Genomic_DNA"/>
</dbReference>
<evidence type="ECO:0000313" key="4">
    <source>
        <dbReference type="Proteomes" id="UP000036168"/>
    </source>
</evidence>
<dbReference type="Proteomes" id="UP000036168">
    <property type="component" value="Unassembled WGS sequence"/>
</dbReference>
<sequence length="116" mass="13328">MNLVDMKNYLRLDHSEDDEMLSQFIAAAKSYIVNAIGRFVDGNPQFEIVAKMLVQHWYENRGMYESGTNGSSIPFTVENLMTQLRYTDDEVQEDEEKEDQRSAAPPDISKEDRDSG</sequence>
<dbReference type="EMBL" id="LECW02000031">
    <property type="protein sequence ID" value="KRT92685.1"/>
    <property type="molecule type" value="Genomic_DNA"/>
</dbReference>
<evidence type="ECO:0000256" key="1">
    <source>
        <dbReference type="SAM" id="MobiDB-lite"/>
    </source>
</evidence>
<reference evidence="3 5" key="3">
    <citation type="submission" date="2023-03" db="EMBL/GenBank/DDBJ databases">
        <title>Agriculturally important microbes genome sequencing.</title>
        <authorList>
            <person name="Dunlap C."/>
        </authorList>
    </citation>
    <scope>NUCLEOTIDE SEQUENCE [LARGE SCALE GENOMIC DNA]</scope>
    <source>
        <strain evidence="3 5">CBP-3203</strain>
    </source>
</reference>
<dbReference type="Pfam" id="PF05135">
    <property type="entry name" value="Phage_connect_1"/>
    <property type="match status" value="1"/>
</dbReference>
<evidence type="ECO:0000313" key="2">
    <source>
        <dbReference type="EMBL" id="KRT92685.1"/>
    </source>
</evidence>
<dbReference type="NCBIfam" id="TIGR01560">
    <property type="entry name" value="put_DNA_pack"/>
    <property type="match status" value="1"/>
</dbReference>
<evidence type="ECO:0000313" key="3">
    <source>
        <dbReference type="EMBL" id="MEC0487981.1"/>
    </source>
</evidence>
<reference evidence="2 4" key="1">
    <citation type="journal article" date="2015" name="Int. J. Syst. Evol. Microbiol.">
        <title>Bacillus glycinifermentans sp. nov., isolated from fermented soybean paste.</title>
        <authorList>
            <person name="Kim S.J."/>
            <person name="Dunlap C.A."/>
            <person name="Kwon S.W."/>
            <person name="Rooney A.P."/>
        </authorList>
    </citation>
    <scope>NUCLEOTIDE SEQUENCE [LARGE SCALE GENOMIC DNA]</scope>
    <source>
        <strain evidence="2 4">GO-13</strain>
    </source>
</reference>
<comment type="caution">
    <text evidence="2">The sequence shown here is derived from an EMBL/GenBank/DDBJ whole genome shotgun (WGS) entry which is preliminary data.</text>
</comment>
<dbReference type="Gene3D" id="1.10.3230.30">
    <property type="entry name" value="Phage gp6-like head-tail connector protein"/>
    <property type="match status" value="1"/>
</dbReference>
<dbReference type="OrthoDB" id="5654at2"/>
<dbReference type="PATRIC" id="fig|1664069.3.peg.1066"/>
<dbReference type="RefSeq" id="WP_048355558.1">
    <property type="nucleotide sequence ID" value="NZ_CP023481.1"/>
</dbReference>
<feature type="region of interest" description="Disordered" evidence="1">
    <location>
        <begin position="84"/>
        <end position="116"/>
    </location>
</feature>
<keyword evidence="5" id="KW-1185">Reference proteome</keyword>
<organism evidence="2 4">
    <name type="scientific">Bacillus glycinifermentans</name>
    <dbReference type="NCBI Taxonomy" id="1664069"/>
    <lineage>
        <taxon>Bacteria</taxon>
        <taxon>Bacillati</taxon>
        <taxon>Bacillota</taxon>
        <taxon>Bacilli</taxon>
        <taxon>Bacillales</taxon>
        <taxon>Bacillaceae</taxon>
        <taxon>Bacillus</taxon>
    </lineage>
</organism>
<dbReference type="InterPro" id="IPR006450">
    <property type="entry name" value="Phage_HK97_gp6-like"/>
</dbReference>
<accession>A0A0J6EAH5</accession>
<reference evidence="2" key="2">
    <citation type="submission" date="2015-10" db="EMBL/GenBank/DDBJ databases">
        <authorList>
            <person name="Gilbert D.G."/>
        </authorList>
    </citation>
    <scope>NUCLEOTIDE SEQUENCE</scope>
    <source>
        <strain evidence="2">GO-13</strain>
    </source>
</reference>
<name>A0A0J6DVY6_9BACI</name>
<evidence type="ECO:0000313" key="5">
    <source>
        <dbReference type="Proteomes" id="UP001341297"/>
    </source>
</evidence>
<accession>A0A0J6DVY6</accession>
<dbReference type="AlphaFoldDB" id="A0A0J6DVY6"/>
<proteinExistence type="predicted"/>
<protein>
    <submittedName>
        <fullName evidence="2">DNA-packaging protein</fullName>
    </submittedName>
    <submittedName>
        <fullName evidence="3">Head-tail connector protein</fullName>
    </submittedName>
</protein>